<keyword evidence="2" id="KW-1185">Reference proteome</keyword>
<evidence type="ECO:0008006" key="3">
    <source>
        <dbReference type="Google" id="ProtNLM"/>
    </source>
</evidence>
<accession>A0A371I452</accession>
<dbReference type="SUPFAM" id="SSF53098">
    <property type="entry name" value="Ribonuclease H-like"/>
    <property type="match status" value="1"/>
</dbReference>
<dbReference type="EMBL" id="QJKJ01000965">
    <property type="protein sequence ID" value="RDY09817.1"/>
    <property type="molecule type" value="Genomic_DNA"/>
</dbReference>
<dbReference type="Proteomes" id="UP000257109">
    <property type="component" value="Unassembled WGS sequence"/>
</dbReference>
<name>A0A371I452_MUCPR</name>
<dbReference type="STRING" id="157652.A0A371I452"/>
<dbReference type="PANTHER" id="PTHR35046">
    <property type="entry name" value="ZINC KNUCKLE (CCHC-TYPE) FAMILY PROTEIN"/>
    <property type="match status" value="1"/>
</dbReference>
<feature type="non-terminal residue" evidence="1">
    <location>
        <position position="1"/>
    </location>
</feature>
<gene>
    <name evidence="1" type="ORF">CR513_05766</name>
</gene>
<sequence>MDFVLRLPRLRGGRDSIFVVVDGFSKITHFIPCHKVDDACHVANLFFREVVRLHGLAKTIFSNKDSKLRNLWIKLGTKLFFFHFSFSNGWTNQSVNSTKRDEPFKIVGKINNNSYKLDMPQKYGQSNSFNVIDLIPFDVGTQAPNLRQNSLQKGENDMYMEG</sequence>
<dbReference type="GO" id="GO:0003676">
    <property type="term" value="F:nucleic acid binding"/>
    <property type="evidence" value="ECO:0007669"/>
    <property type="project" value="InterPro"/>
</dbReference>
<dbReference type="PANTHER" id="PTHR35046:SF9">
    <property type="entry name" value="RNA-DIRECTED DNA POLYMERASE"/>
    <property type="match status" value="1"/>
</dbReference>
<evidence type="ECO:0000313" key="1">
    <source>
        <dbReference type="EMBL" id="RDY09817.1"/>
    </source>
</evidence>
<dbReference type="OrthoDB" id="1938712at2759"/>
<dbReference type="AlphaFoldDB" id="A0A371I452"/>
<dbReference type="Gene3D" id="3.30.420.10">
    <property type="entry name" value="Ribonuclease H-like superfamily/Ribonuclease H"/>
    <property type="match status" value="1"/>
</dbReference>
<dbReference type="InterPro" id="IPR036397">
    <property type="entry name" value="RNaseH_sf"/>
</dbReference>
<evidence type="ECO:0000313" key="2">
    <source>
        <dbReference type="Proteomes" id="UP000257109"/>
    </source>
</evidence>
<proteinExistence type="predicted"/>
<comment type="caution">
    <text evidence="1">The sequence shown here is derived from an EMBL/GenBank/DDBJ whole genome shotgun (WGS) entry which is preliminary data.</text>
</comment>
<dbReference type="InterPro" id="IPR012337">
    <property type="entry name" value="RNaseH-like_sf"/>
</dbReference>
<organism evidence="1 2">
    <name type="scientific">Mucuna pruriens</name>
    <name type="common">Velvet bean</name>
    <name type="synonym">Dolichos pruriens</name>
    <dbReference type="NCBI Taxonomy" id="157652"/>
    <lineage>
        <taxon>Eukaryota</taxon>
        <taxon>Viridiplantae</taxon>
        <taxon>Streptophyta</taxon>
        <taxon>Embryophyta</taxon>
        <taxon>Tracheophyta</taxon>
        <taxon>Spermatophyta</taxon>
        <taxon>Magnoliopsida</taxon>
        <taxon>eudicotyledons</taxon>
        <taxon>Gunneridae</taxon>
        <taxon>Pentapetalae</taxon>
        <taxon>rosids</taxon>
        <taxon>fabids</taxon>
        <taxon>Fabales</taxon>
        <taxon>Fabaceae</taxon>
        <taxon>Papilionoideae</taxon>
        <taxon>50 kb inversion clade</taxon>
        <taxon>NPAAA clade</taxon>
        <taxon>indigoferoid/millettioid clade</taxon>
        <taxon>Phaseoleae</taxon>
        <taxon>Mucuna</taxon>
    </lineage>
</organism>
<protein>
    <recommendedName>
        <fullName evidence="3">Integrase catalytic domain-containing protein</fullName>
    </recommendedName>
</protein>
<reference evidence="1" key="1">
    <citation type="submission" date="2018-05" db="EMBL/GenBank/DDBJ databases">
        <title>Draft genome of Mucuna pruriens seed.</title>
        <authorList>
            <person name="Nnadi N.E."/>
            <person name="Vos R."/>
            <person name="Hasami M.H."/>
            <person name="Devisetty U.K."/>
            <person name="Aguiy J.C."/>
        </authorList>
    </citation>
    <scope>NUCLEOTIDE SEQUENCE [LARGE SCALE GENOMIC DNA]</scope>
    <source>
        <strain evidence="1">JCA_2017</strain>
    </source>
</reference>